<accession>A0ABQ8EXQ8</accession>
<evidence type="ECO:0000313" key="1">
    <source>
        <dbReference type="EMBL" id="KAH6586988.1"/>
    </source>
</evidence>
<organism evidence="1 2">
    <name type="scientific">Batrachochytrium salamandrivorans</name>
    <dbReference type="NCBI Taxonomy" id="1357716"/>
    <lineage>
        <taxon>Eukaryota</taxon>
        <taxon>Fungi</taxon>
        <taxon>Fungi incertae sedis</taxon>
        <taxon>Chytridiomycota</taxon>
        <taxon>Chytridiomycota incertae sedis</taxon>
        <taxon>Chytridiomycetes</taxon>
        <taxon>Rhizophydiales</taxon>
        <taxon>Rhizophydiales incertae sedis</taxon>
        <taxon>Batrachochytrium</taxon>
    </lineage>
</organism>
<proteinExistence type="predicted"/>
<dbReference type="Proteomes" id="UP001648503">
    <property type="component" value="Unassembled WGS sequence"/>
</dbReference>
<gene>
    <name evidence="1" type="ORF">BASA50_000037</name>
</gene>
<sequence length="686" mass="76577">MTKTLKENHCTTRLSRKVVRKALYNSSLPWSSHEHSIIDLCFPAELGPLGVDMFTPRKACIMPEVDSLPASSLKAALVSTEPPNGCSSGSISTVPYQKYNTSNLCHTTKEHSSCKPQLAKSDSHATLTGSRLQYRIYIQSQEDYEWLNQKCAQDPNLFQKGIAQMVIHWKKKSTADWGLPFKEIRLSSQKCYQVTPHGVYFSVADGDSPHDLGLTDSTHSWEFLKNDTMEVNLSDITFRIVKDPIGQFTQGNSSCTKGDYNAINTPTVQSLVSCLEFFADQKQKPQKISPNVKFDQPIDIHQCTVGVELQGAIQDILGEMVLLTESTLGSIYNRVLHVWGSDYAGRDFSVRQACDSAGIVEIYHPCPISLVDEKTVEKICTLADMIPWVWCYVCINIDSPTSNMQADNVSSIFVNGLLRIPNTIVIFSGSSPRHFDSTDCAYSALCRDHSVFIPFPTHTDRKNLVKQFVSTKSHIDVKRPDLRLVSDISSNTSTVFLSDKLNRWCSQSWDISRLTNSLYYISCDSPSHLYGYLKRMAKSKCDRVLTSKQYQKEIEAATTNSNSVAIDSHTVEYYVNQAKWISHVRDFRVITLRSILDISGGHLDHAAVAVQSIIDSAIASSLCIIIDLDSIIGYMPSITPVYNICGPIVHKREMLAQLCVELVEDLVASTPHATIGLLIHKRGQPV</sequence>
<keyword evidence="2" id="KW-1185">Reference proteome</keyword>
<name>A0ABQ8EXQ8_9FUNG</name>
<dbReference type="EMBL" id="JAFCIX010000569">
    <property type="protein sequence ID" value="KAH6586988.1"/>
    <property type="molecule type" value="Genomic_DNA"/>
</dbReference>
<comment type="caution">
    <text evidence="1">The sequence shown here is derived from an EMBL/GenBank/DDBJ whole genome shotgun (WGS) entry which is preliminary data.</text>
</comment>
<reference evidence="1 2" key="1">
    <citation type="submission" date="2021-02" db="EMBL/GenBank/DDBJ databases">
        <title>Variation within the Batrachochytrium salamandrivorans European outbreak.</title>
        <authorList>
            <person name="Kelly M."/>
            <person name="Pasmans F."/>
            <person name="Shea T.P."/>
            <person name="Munoz J.F."/>
            <person name="Carranza S."/>
            <person name="Cuomo C.A."/>
            <person name="Martel A."/>
        </authorList>
    </citation>
    <scope>NUCLEOTIDE SEQUENCE [LARGE SCALE GENOMIC DNA]</scope>
    <source>
        <strain evidence="1 2">AMFP18/2</strain>
    </source>
</reference>
<protein>
    <submittedName>
        <fullName evidence="1">Uncharacterized protein</fullName>
    </submittedName>
</protein>
<evidence type="ECO:0000313" key="2">
    <source>
        <dbReference type="Proteomes" id="UP001648503"/>
    </source>
</evidence>